<dbReference type="SUPFAM" id="SSF56112">
    <property type="entry name" value="Protein kinase-like (PK-like)"/>
    <property type="match status" value="1"/>
</dbReference>
<dbReference type="PROSITE" id="PS00107">
    <property type="entry name" value="PROTEIN_KINASE_ATP"/>
    <property type="match status" value="1"/>
</dbReference>
<dbReference type="EMBL" id="MCGR01000034">
    <property type="protein sequence ID" value="ORY76543.1"/>
    <property type="molecule type" value="Genomic_DNA"/>
</dbReference>
<dbReference type="CDD" id="cd05581">
    <property type="entry name" value="STKc_PDK1"/>
    <property type="match status" value="1"/>
</dbReference>
<evidence type="ECO:0000259" key="13">
    <source>
        <dbReference type="PROSITE" id="PS50011"/>
    </source>
</evidence>
<dbReference type="GO" id="GO:0005524">
    <property type="term" value="F:ATP binding"/>
    <property type="evidence" value="ECO:0007669"/>
    <property type="project" value="UniProtKB-UniRule"/>
</dbReference>
<dbReference type="Proteomes" id="UP000193467">
    <property type="component" value="Unassembled WGS sequence"/>
</dbReference>
<comment type="catalytic activity">
    <reaction evidence="9">
        <text>L-seryl-[protein] + ATP = O-phospho-L-seryl-[protein] + ADP + H(+)</text>
        <dbReference type="Rhea" id="RHEA:17989"/>
        <dbReference type="Rhea" id="RHEA-COMP:9863"/>
        <dbReference type="Rhea" id="RHEA-COMP:11604"/>
        <dbReference type="ChEBI" id="CHEBI:15378"/>
        <dbReference type="ChEBI" id="CHEBI:29999"/>
        <dbReference type="ChEBI" id="CHEBI:30616"/>
        <dbReference type="ChEBI" id="CHEBI:83421"/>
        <dbReference type="ChEBI" id="CHEBI:456216"/>
        <dbReference type="EC" id="2.7.11.1"/>
    </reaction>
</comment>
<dbReference type="Pfam" id="PF00069">
    <property type="entry name" value="Pkinase"/>
    <property type="match status" value="1"/>
</dbReference>
<keyword evidence="6 14" id="KW-0418">Kinase</keyword>
<keyword evidence="15" id="KW-1185">Reference proteome</keyword>
<keyword evidence="7 10" id="KW-0067">ATP-binding</keyword>
<keyword evidence="3 11" id="KW-0723">Serine/threonine-protein kinase</keyword>
<dbReference type="EC" id="2.7.11.1" evidence="2"/>
<keyword evidence="5 10" id="KW-0547">Nucleotide-binding</keyword>
<gene>
    <name evidence="14" type="ORF">BCR35DRAFT_267407</name>
</gene>
<dbReference type="PIRSF" id="PIRSF000654">
    <property type="entry name" value="Integrin-linked_kinase"/>
    <property type="match status" value="1"/>
</dbReference>
<dbReference type="GO" id="GO:0035556">
    <property type="term" value="P:intracellular signal transduction"/>
    <property type="evidence" value="ECO:0007669"/>
    <property type="project" value="TreeGrafter"/>
</dbReference>
<evidence type="ECO:0000313" key="14">
    <source>
        <dbReference type="EMBL" id="ORY76543.1"/>
    </source>
</evidence>
<evidence type="ECO:0000256" key="6">
    <source>
        <dbReference type="ARBA" id="ARBA00022777"/>
    </source>
</evidence>
<proteinExistence type="inferred from homology"/>
<comment type="similarity">
    <text evidence="1">Belongs to the protein kinase superfamily. AGC Ser/Thr protein kinase family. PDPK1 subfamily.</text>
</comment>
<dbReference type="AlphaFoldDB" id="A0A1Y2EY74"/>
<dbReference type="PROSITE" id="PS00108">
    <property type="entry name" value="PROTEIN_KINASE_ST"/>
    <property type="match status" value="1"/>
</dbReference>
<comment type="catalytic activity">
    <reaction evidence="8">
        <text>L-threonyl-[protein] + ATP = O-phospho-L-threonyl-[protein] + ADP + H(+)</text>
        <dbReference type="Rhea" id="RHEA:46608"/>
        <dbReference type="Rhea" id="RHEA-COMP:11060"/>
        <dbReference type="Rhea" id="RHEA-COMP:11605"/>
        <dbReference type="ChEBI" id="CHEBI:15378"/>
        <dbReference type="ChEBI" id="CHEBI:30013"/>
        <dbReference type="ChEBI" id="CHEBI:30616"/>
        <dbReference type="ChEBI" id="CHEBI:61977"/>
        <dbReference type="ChEBI" id="CHEBI:456216"/>
        <dbReference type="EC" id="2.7.11.1"/>
    </reaction>
</comment>
<dbReference type="Gene3D" id="1.10.510.10">
    <property type="entry name" value="Transferase(Phosphotransferase) domain 1"/>
    <property type="match status" value="1"/>
</dbReference>
<dbReference type="InterPro" id="IPR000719">
    <property type="entry name" value="Prot_kinase_dom"/>
</dbReference>
<dbReference type="OrthoDB" id="2536620at2759"/>
<evidence type="ECO:0000256" key="9">
    <source>
        <dbReference type="ARBA" id="ARBA00048679"/>
    </source>
</evidence>
<evidence type="ECO:0000256" key="10">
    <source>
        <dbReference type="PROSITE-ProRule" id="PRU10141"/>
    </source>
</evidence>
<evidence type="ECO:0000256" key="2">
    <source>
        <dbReference type="ARBA" id="ARBA00012513"/>
    </source>
</evidence>
<feature type="binding site" evidence="10">
    <location>
        <position position="60"/>
    </location>
    <ligand>
        <name>ATP</name>
        <dbReference type="ChEBI" id="CHEBI:30616"/>
    </ligand>
</feature>
<dbReference type="STRING" id="106004.A0A1Y2EY74"/>
<dbReference type="InParanoid" id="A0A1Y2EY74"/>
<protein>
    <recommendedName>
        <fullName evidence="2">non-specific serine/threonine protein kinase</fullName>
        <ecNumber evidence="2">2.7.11.1</ecNumber>
    </recommendedName>
</protein>
<dbReference type="FunFam" id="3.30.200.20:FF:000191">
    <property type="entry name" value="3-phosphoinositide-dependent protein kinase 2-like"/>
    <property type="match status" value="1"/>
</dbReference>
<dbReference type="PROSITE" id="PS50011">
    <property type="entry name" value="PROTEIN_KINASE_DOM"/>
    <property type="match status" value="1"/>
</dbReference>
<dbReference type="InterPro" id="IPR050236">
    <property type="entry name" value="Ser_Thr_kinase_AGC"/>
</dbReference>
<evidence type="ECO:0000256" key="4">
    <source>
        <dbReference type="ARBA" id="ARBA00022679"/>
    </source>
</evidence>
<evidence type="ECO:0000313" key="15">
    <source>
        <dbReference type="Proteomes" id="UP000193467"/>
    </source>
</evidence>
<keyword evidence="4" id="KW-0808">Transferase</keyword>
<dbReference type="InterPro" id="IPR039046">
    <property type="entry name" value="PDPK1"/>
</dbReference>
<comment type="caution">
    <text evidence="14">The sequence shown here is derived from an EMBL/GenBank/DDBJ whole genome shotgun (WGS) entry which is preliminary data.</text>
</comment>
<evidence type="ECO:0000256" key="8">
    <source>
        <dbReference type="ARBA" id="ARBA00047899"/>
    </source>
</evidence>
<dbReference type="InterPro" id="IPR011009">
    <property type="entry name" value="Kinase-like_dom_sf"/>
</dbReference>
<evidence type="ECO:0000256" key="3">
    <source>
        <dbReference type="ARBA" id="ARBA00022527"/>
    </source>
</evidence>
<dbReference type="SMART" id="SM00220">
    <property type="entry name" value="S_TKc"/>
    <property type="match status" value="1"/>
</dbReference>
<organism evidence="14 15">
    <name type="scientific">Leucosporidium creatinivorum</name>
    <dbReference type="NCBI Taxonomy" id="106004"/>
    <lineage>
        <taxon>Eukaryota</taxon>
        <taxon>Fungi</taxon>
        <taxon>Dikarya</taxon>
        <taxon>Basidiomycota</taxon>
        <taxon>Pucciniomycotina</taxon>
        <taxon>Microbotryomycetes</taxon>
        <taxon>Leucosporidiales</taxon>
        <taxon>Leucosporidium</taxon>
    </lineage>
</organism>
<evidence type="ECO:0000256" key="11">
    <source>
        <dbReference type="RuleBase" id="RU000304"/>
    </source>
</evidence>
<feature type="domain" description="Protein kinase" evidence="13">
    <location>
        <begin position="30"/>
        <end position="288"/>
    </location>
</feature>
<dbReference type="Gene3D" id="3.30.200.20">
    <property type="entry name" value="Phosphorylase Kinase, domain 1"/>
    <property type="match status" value="1"/>
</dbReference>
<evidence type="ECO:0000256" key="5">
    <source>
        <dbReference type="ARBA" id="ARBA00022741"/>
    </source>
</evidence>
<dbReference type="PANTHER" id="PTHR24356:SF163">
    <property type="entry name" value="3-PHOSPHOINOSITIDE-DEPENDENT PROTEIN KINASE 1-RELATED"/>
    <property type="match status" value="1"/>
</dbReference>
<evidence type="ECO:0000256" key="12">
    <source>
        <dbReference type="SAM" id="MobiDB-lite"/>
    </source>
</evidence>
<evidence type="ECO:0000256" key="1">
    <source>
        <dbReference type="ARBA" id="ARBA00010006"/>
    </source>
</evidence>
<dbReference type="GO" id="GO:0004674">
    <property type="term" value="F:protein serine/threonine kinase activity"/>
    <property type="evidence" value="ECO:0007669"/>
    <property type="project" value="UniProtKB-KW"/>
</dbReference>
<name>A0A1Y2EY74_9BASI</name>
<dbReference type="FunFam" id="1.10.510.10:FF:000405">
    <property type="entry name" value="Mitogen-activated protein kinase"/>
    <property type="match status" value="1"/>
</dbReference>
<dbReference type="InterPro" id="IPR008271">
    <property type="entry name" value="Ser/Thr_kinase_AS"/>
</dbReference>
<accession>A0A1Y2EY74</accession>
<dbReference type="InterPro" id="IPR017441">
    <property type="entry name" value="Protein_kinase_ATP_BS"/>
</dbReference>
<sequence length="288" mass="32905">MTQTTASRPTRERDGSASSVTLIRKTVGDFTVGETLGEGSYSTVSLVTDKHPPHRSYALKMLDKDHIKREKKTKYVLIERDTLKTLDGHPGIVRLYWTFQDQRSLYYVLELAKNGELLKWIKKFGSFHLPSARFYAAQILSAVEHMHSKGVIHRDLKPENILLDDKMRVKITDFGTAKLQTTAAKEEEEDPSKPRSRSFVGTPEYVSPEILSEKKESSPSSDYWGFGCILFQILAGRPPFQARTEYLMFQKIINLEYEFPLGFPPDAKDLVEKLLVSSRPPLSPRRPR</sequence>
<dbReference type="PANTHER" id="PTHR24356">
    <property type="entry name" value="SERINE/THREONINE-PROTEIN KINASE"/>
    <property type="match status" value="1"/>
</dbReference>
<feature type="region of interest" description="Disordered" evidence="12">
    <location>
        <begin position="180"/>
        <end position="201"/>
    </location>
</feature>
<reference evidence="14 15" key="1">
    <citation type="submission" date="2016-07" db="EMBL/GenBank/DDBJ databases">
        <title>Pervasive Adenine N6-methylation of Active Genes in Fungi.</title>
        <authorList>
            <consortium name="DOE Joint Genome Institute"/>
            <person name="Mondo S.J."/>
            <person name="Dannebaum R.O."/>
            <person name="Kuo R.C."/>
            <person name="Labutti K."/>
            <person name="Haridas S."/>
            <person name="Kuo A."/>
            <person name="Salamov A."/>
            <person name="Ahrendt S.R."/>
            <person name="Lipzen A."/>
            <person name="Sullivan W."/>
            <person name="Andreopoulos W.B."/>
            <person name="Clum A."/>
            <person name="Lindquist E."/>
            <person name="Daum C."/>
            <person name="Ramamoorthy G.K."/>
            <person name="Gryganskyi A."/>
            <person name="Culley D."/>
            <person name="Magnuson J.K."/>
            <person name="James T.Y."/>
            <person name="O'Malley M.A."/>
            <person name="Stajich J.E."/>
            <person name="Spatafora J.W."/>
            <person name="Visel A."/>
            <person name="Grigoriev I.V."/>
        </authorList>
    </citation>
    <scope>NUCLEOTIDE SEQUENCE [LARGE SCALE GENOMIC DNA]</scope>
    <source>
        <strain evidence="14 15">62-1032</strain>
    </source>
</reference>
<evidence type="ECO:0000256" key="7">
    <source>
        <dbReference type="ARBA" id="ARBA00022840"/>
    </source>
</evidence>